<sequence>MKAHRVRAGDCFTSIAYENGFFWQTLWDHPENRALRELRRDPFTLVPGADKVVVPDPRPKEESCQTAKVHTFRRRGVPAKLRIRLLDHEGRPRANEEYFLEVDGELRPNDKKADGDGRIEEFIPNNARQARLFLSGGEEVVTIALGYLQPSDEIRGVQSRLANLGFYHGEVDGQRSPAFAGALARFRAAHDLDESLPEDDTFQEIERRHEE</sequence>
<proteinExistence type="predicted"/>
<dbReference type="Proteomes" id="UP000075604">
    <property type="component" value="Unassembled WGS sequence"/>
</dbReference>
<name>A0A150PI02_SORCE</name>
<evidence type="ECO:0000313" key="2">
    <source>
        <dbReference type="Proteomes" id="UP000075604"/>
    </source>
</evidence>
<dbReference type="AlphaFoldDB" id="A0A150PI02"/>
<protein>
    <recommendedName>
        <fullName evidence="3">Peptidoglycan binding-like domain-containing protein</fullName>
    </recommendedName>
</protein>
<dbReference type="InterPro" id="IPR036366">
    <property type="entry name" value="PGBDSf"/>
</dbReference>
<dbReference type="Gene3D" id="1.10.101.10">
    <property type="entry name" value="PGBD-like superfamily/PGBD"/>
    <property type="match status" value="1"/>
</dbReference>
<evidence type="ECO:0008006" key="3">
    <source>
        <dbReference type="Google" id="ProtNLM"/>
    </source>
</evidence>
<dbReference type="EMBL" id="JELX01002472">
    <property type="protein sequence ID" value="KYF55282.1"/>
    <property type="molecule type" value="Genomic_DNA"/>
</dbReference>
<dbReference type="InterPro" id="IPR036365">
    <property type="entry name" value="PGBD-like_sf"/>
</dbReference>
<organism evidence="1 2">
    <name type="scientific">Sorangium cellulosum</name>
    <name type="common">Polyangium cellulosum</name>
    <dbReference type="NCBI Taxonomy" id="56"/>
    <lineage>
        <taxon>Bacteria</taxon>
        <taxon>Pseudomonadati</taxon>
        <taxon>Myxococcota</taxon>
        <taxon>Polyangia</taxon>
        <taxon>Polyangiales</taxon>
        <taxon>Polyangiaceae</taxon>
        <taxon>Sorangium</taxon>
    </lineage>
</organism>
<gene>
    <name evidence="1" type="ORF">BE04_28845</name>
</gene>
<comment type="caution">
    <text evidence="1">The sequence shown here is derived from an EMBL/GenBank/DDBJ whole genome shotgun (WGS) entry which is preliminary data.</text>
</comment>
<evidence type="ECO:0000313" key="1">
    <source>
        <dbReference type="EMBL" id="KYF55282.1"/>
    </source>
</evidence>
<reference evidence="1 2" key="1">
    <citation type="submission" date="2014-02" db="EMBL/GenBank/DDBJ databases">
        <title>The small core and large imbalanced accessory genome model reveals a collaborative survival strategy of Sorangium cellulosum strains in nature.</title>
        <authorList>
            <person name="Han K."/>
            <person name="Peng R."/>
            <person name="Blom J."/>
            <person name="Li Y.-Z."/>
        </authorList>
    </citation>
    <scope>NUCLEOTIDE SEQUENCE [LARGE SCALE GENOMIC DNA]</scope>
    <source>
        <strain evidence="1 2">So0157-18</strain>
    </source>
</reference>
<accession>A0A150PI02</accession>
<dbReference type="SUPFAM" id="SSF47090">
    <property type="entry name" value="PGBD-like"/>
    <property type="match status" value="1"/>
</dbReference>